<dbReference type="InterPro" id="IPR007621">
    <property type="entry name" value="TPM_dom"/>
</dbReference>
<dbReference type="HOGENOM" id="CLU_035211_1_0_10"/>
<accession>G0LA45</accession>
<dbReference type="OrthoDB" id="9810918at2"/>
<evidence type="ECO:0000259" key="3">
    <source>
        <dbReference type="Pfam" id="PF04536"/>
    </source>
</evidence>
<keyword evidence="1" id="KW-0812">Transmembrane</keyword>
<reference evidence="4 5" key="2">
    <citation type="journal article" date="2012" name="Environ. Microbiol.">
        <title>Characterization of the first alginolytic operons in a marine bacterium: from their emergence in marine Flavobacteriia to their independent transfers to marine Proteobacteria and human gut Bacteroides.</title>
        <authorList>
            <person name="Thomas F."/>
            <person name="Barbeyron T."/>
            <person name="Tonon T."/>
            <person name="Genicot S."/>
            <person name="Czjzek M."/>
            <person name="Michel G."/>
        </authorList>
    </citation>
    <scope>NUCLEOTIDE SEQUENCE [LARGE SCALE GENOMIC DNA]</scope>
    <source>
        <strain evidence="5">DSM 12802 / CCUG 47099 / CIP 106680 / NCIMB 13871 / Dsij</strain>
    </source>
</reference>
<keyword evidence="2" id="KW-0732">Signal</keyword>
<dbReference type="Gene3D" id="3.10.310.50">
    <property type="match status" value="1"/>
</dbReference>
<dbReference type="RefSeq" id="WP_013992352.1">
    <property type="nucleotide sequence ID" value="NC_015844.1"/>
</dbReference>
<keyword evidence="1" id="KW-0472">Membrane</keyword>
<protein>
    <submittedName>
        <fullName evidence="4">Conserved hypothetical membrane protein</fullName>
    </submittedName>
</protein>
<dbReference type="PANTHER" id="PTHR30373:SF2">
    <property type="entry name" value="UPF0603 PROTEIN YGCG"/>
    <property type="match status" value="1"/>
</dbReference>
<sequence length="263" mass="28271">MKYLKTSLLVLFLFWGLGSFAQLEIPEKPEKETSVYDYIDLLSTSQKKNLEEKLIRYSDSTSTQIVVAIINSTKGEQINYLGAHWLTEWGIGQKGKDNGILIVLAQNDRKISINTGYGVEATLTDAMSRRIIETVIIPHFKQNNYYEGLNSGCDAIFQVLQGEFNEERSFNDGVASPLAPFFPFIIFFIILIILSRRNKGGGDNGGNGGKRNKGLDLWDIIILSNMGRSGGSGGFGGGFGGGGGFSGGFGGGMGGGGGASGGW</sequence>
<feature type="domain" description="TPM" evidence="3">
    <location>
        <begin position="35"/>
        <end position="158"/>
    </location>
</feature>
<dbReference type="EMBL" id="FP476056">
    <property type="protein sequence ID" value="CAZ95040.1"/>
    <property type="molecule type" value="Genomic_DNA"/>
</dbReference>
<evidence type="ECO:0000313" key="4">
    <source>
        <dbReference type="EMBL" id="CAZ95040.1"/>
    </source>
</evidence>
<feature type="transmembrane region" description="Helical" evidence="1">
    <location>
        <begin position="174"/>
        <end position="194"/>
    </location>
</feature>
<evidence type="ECO:0000256" key="2">
    <source>
        <dbReference type="SAM" id="SignalP"/>
    </source>
</evidence>
<keyword evidence="1" id="KW-1133">Transmembrane helix</keyword>
<dbReference type="PATRIC" id="fig|63186.3.peg.967"/>
<evidence type="ECO:0000256" key="1">
    <source>
        <dbReference type="SAM" id="Phobius"/>
    </source>
</evidence>
<keyword evidence="5" id="KW-1185">Reference proteome</keyword>
<dbReference type="STRING" id="63186.ZOBELLIA_982"/>
<dbReference type="PANTHER" id="PTHR30373">
    <property type="entry name" value="UPF0603 PROTEIN YGCG"/>
    <property type="match status" value="1"/>
</dbReference>
<evidence type="ECO:0000313" key="5">
    <source>
        <dbReference type="Proteomes" id="UP000008898"/>
    </source>
</evidence>
<dbReference type="KEGG" id="zga:ZOBELLIA_982"/>
<dbReference type="Pfam" id="PF04536">
    <property type="entry name" value="TPM_phosphatase"/>
    <property type="match status" value="1"/>
</dbReference>
<feature type="chain" id="PRO_5003402839" evidence="2">
    <location>
        <begin position="22"/>
        <end position="263"/>
    </location>
</feature>
<name>G0LA45_ZOBGA</name>
<feature type="signal peptide" evidence="2">
    <location>
        <begin position="1"/>
        <end position="21"/>
    </location>
</feature>
<dbReference type="AlphaFoldDB" id="G0LA45"/>
<reference evidence="5" key="1">
    <citation type="submission" date="2009-07" db="EMBL/GenBank/DDBJ databases">
        <title>Complete genome sequence of Zobellia galactanivorans Dsij.</title>
        <authorList>
            <consortium name="Genoscope - CEA"/>
        </authorList>
    </citation>
    <scope>NUCLEOTIDE SEQUENCE [LARGE SCALE GENOMIC DNA]</scope>
    <source>
        <strain evidence="5">DSM 12802 / CCUG 47099 / CIP 106680 / NCIMB 13871 / Dsij</strain>
    </source>
</reference>
<dbReference type="Proteomes" id="UP000008898">
    <property type="component" value="Chromosome"/>
</dbReference>
<gene>
    <name evidence="4" type="ordered locus">zobellia_982</name>
</gene>
<proteinExistence type="predicted"/>
<organism evidence="4 5">
    <name type="scientific">Zobellia galactanivorans (strain DSM 12802 / CCUG 47099 / CIP 106680 / NCIMB 13871 / Dsij)</name>
    <dbReference type="NCBI Taxonomy" id="63186"/>
    <lineage>
        <taxon>Bacteria</taxon>
        <taxon>Pseudomonadati</taxon>
        <taxon>Bacteroidota</taxon>
        <taxon>Flavobacteriia</taxon>
        <taxon>Flavobacteriales</taxon>
        <taxon>Flavobacteriaceae</taxon>
        <taxon>Zobellia</taxon>
    </lineage>
</organism>